<gene>
    <name evidence="3" type="ORF">LTR09_011350</name>
</gene>
<evidence type="ECO:0000259" key="2">
    <source>
        <dbReference type="PROSITE" id="PS50097"/>
    </source>
</evidence>
<dbReference type="AlphaFoldDB" id="A0AAJ0GAF8"/>
<reference evidence="3" key="1">
    <citation type="submission" date="2023-04" db="EMBL/GenBank/DDBJ databases">
        <title>Black Yeasts Isolated from many extreme environments.</title>
        <authorList>
            <person name="Coleine C."/>
            <person name="Stajich J.E."/>
            <person name="Selbmann L."/>
        </authorList>
    </citation>
    <scope>NUCLEOTIDE SEQUENCE</scope>
    <source>
        <strain evidence="3">CCFEE 5312</strain>
    </source>
</reference>
<name>A0AAJ0GAF8_9PEZI</name>
<dbReference type="InterPro" id="IPR000210">
    <property type="entry name" value="BTB/POZ_dom"/>
</dbReference>
<evidence type="ECO:0000313" key="4">
    <source>
        <dbReference type="Proteomes" id="UP001271007"/>
    </source>
</evidence>
<keyword evidence="4" id="KW-1185">Reference proteome</keyword>
<dbReference type="CDD" id="cd18186">
    <property type="entry name" value="BTB_POZ_ZBTB_KLHL-like"/>
    <property type="match status" value="1"/>
</dbReference>
<dbReference type="Proteomes" id="UP001271007">
    <property type="component" value="Unassembled WGS sequence"/>
</dbReference>
<dbReference type="Gene3D" id="3.30.710.10">
    <property type="entry name" value="Potassium Channel Kv1.1, Chain A"/>
    <property type="match status" value="1"/>
</dbReference>
<evidence type="ECO:0000256" key="1">
    <source>
        <dbReference type="SAM" id="MobiDB-lite"/>
    </source>
</evidence>
<organism evidence="3 4">
    <name type="scientific">Extremus antarcticus</name>
    <dbReference type="NCBI Taxonomy" id="702011"/>
    <lineage>
        <taxon>Eukaryota</taxon>
        <taxon>Fungi</taxon>
        <taxon>Dikarya</taxon>
        <taxon>Ascomycota</taxon>
        <taxon>Pezizomycotina</taxon>
        <taxon>Dothideomycetes</taxon>
        <taxon>Dothideomycetidae</taxon>
        <taxon>Mycosphaerellales</taxon>
        <taxon>Extremaceae</taxon>
        <taxon>Extremus</taxon>
    </lineage>
</organism>
<feature type="region of interest" description="Disordered" evidence="1">
    <location>
        <begin position="235"/>
        <end position="275"/>
    </location>
</feature>
<evidence type="ECO:0000313" key="3">
    <source>
        <dbReference type="EMBL" id="KAK3047250.1"/>
    </source>
</evidence>
<protein>
    <recommendedName>
        <fullName evidence="2">BTB domain-containing protein</fullName>
    </recommendedName>
</protein>
<dbReference type="PANTHER" id="PTHR47843:SF2">
    <property type="entry name" value="BTB DOMAIN-CONTAINING PROTEIN"/>
    <property type="match status" value="1"/>
</dbReference>
<dbReference type="EMBL" id="JAWDJX010000065">
    <property type="protein sequence ID" value="KAK3047250.1"/>
    <property type="molecule type" value="Genomic_DNA"/>
</dbReference>
<dbReference type="PROSITE" id="PS50097">
    <property type="entry name" value="BTB"/>
    <property type="match status" value="1"/>
</dbReference>
<dbReference type="InterPro" id="IPR011333">
    <property type="entry name" value="SKP1/BTB/POZ_sf"/>
</dbReference>
<feature type="compositionally biased region" description="Basic and acidic residues" evidence="1">
    <location>
        <begin position="235"/>
        <end position="244"/>
    </location>
</feature>
<sequence length="275" mass="30556">MAVATNDGGSGRVTKRTKLDYIDTLTILLGANEARYIIHKNIACDTSDFFRTACNGKWKEAEGISRLPEVEENTFTIYLGWAYTGNIDIRHDLASKAYINTMADKDVIAAYDMIITTYQFGDMIQAAAFRNAVLDDALGLMRATNISDVEFRSALVNGAHKLIKGTSEGPSKENIQLLCERVPHRSAMRRLFVDAWADVKQMSSFLEISSELPSEFISEYGWVLVERLRYSDPECFEHEGKQEQTLESNPDDGSDDVSDSASATSEDSSESDSDA</sequence>
<dbReference type="SUPFAM" id="SSF54695">
    <property type="entry name" value="POZ domain"/>
    <property type="match status" value="1"/>
</dbReference>
<feature type="compositionally biased region" description="Acidic residues" evidence="1">
    <location>
        <begin position="249"/>
        <end position="258"/>
    </location>
</feature>
<dbReference type="PANTHER" id="PTHR47843">
    <property type="entry name" value="BTB DOMAIN-CONTAINING PROTEIN-RELATED"/>
    <property type="match status" value="1"/>
</dbReference>
<comment type="caution">
    <text evidence="3">The sequence shown here is derived from an EMBL/GenBank/DDBJ whole genome shotgun (WGS) entry which is preliminary data.</text>
</comment>
<feature type="domain" description="BTB" evidence="2">
    <location>
        <begin position="23"/>
        <end position="91"/>
    </location>
</feature>
<accession>A0AAJ0GAF8</accession>
<proteinExistence type="predicted"/>